<name>A0AAE1CTL0_9GAST</name>
<evidence type="ECO:0000256" key="1">
    <source>
        <dbReference type="SAM" id="MobiDB-lite"/>
    </source>
</evidence>
<feature type="region of interest" description="Disordered" evidence="1">
    <location>
        <begin position="715"/>
        <end position="734"/>
    </location>
</feature>
<proteinExistence type="predicted"/>
<comment type="caution">
    <text evidence="4">The sequence shown here is derived from an EMBL/GenBank/DDBJ whole genome shotgun (WGS) entry which is preliminary data.</text>
</comment>
<evidence type="ECO:0008006" key="6">
    <source>
        <dbReference type="Google" id="ProtNLM"/>
    </source>
</evidence>
<dbReference type="EMBL" id="JAWDGP010006876">
    <property type="protein sequence ID" value="KAK3733831.1"/>
    <property type="molecule type" value="Genomic_DNA"/>
</dbReference>
<dbReference type="AlphaFoldDB" id="A0AAE1CTL0"/>
<dbReference type="Pfam" id="PF13842">
    <property type="entry name" value="zf-Tnp_2"/>
    <property type="match status" value="1"/>
</dbReference>
<dbReference type="InterPro" id="IPR032718">
    <property type="entry name" value="PGBD4_Znf_C"/>
</dbReference>
<reference evidence="4" key="1">
    <citation type="journal article" date="2023" name="G3 (Bethesda)">
        <title>A reference genome for the long-term kleptoplast-retaining sea slug Elysia crispata morphotype clarki.</title>
        <authorList>
            <person name="Eastman K.E."/>
            <person name="Pendleton A.L."/>
            <person name="Shaikh M.A."/>
            <person name="Suttiyut T."/>
            <person name="Ogas R."/>
            <person name="Tomko P."/>
            <person name="Gavelis G."/>
            <person name="Widhalm J.R."/>
            <person name="Wisecaver J.H."/>
        </authorList>
    </citation>
    <scope>NUCLEOTIDE SEQUENCE</scope>
    <source>
        <strain evidence="4">ECLA1</strain>
    </source>
</reference>
<evidence type="ECO:0000259" key="3">
    <source>
        <dbReference type="Pfam" id="PF13843"/>
    </source>
</evidence>
<evidence type="ECO:0000313" key="5">
    <source>
        <dbReference type="Proteomes" id="UP001283361"/>
    </source>
</evidence>
<accession>A0AAE1CTL0</accession>
<keyword evidence="5" id="KW-1185">Reference proteome</keyword>
<dbReference type="InterPro" id="IPR029526">
    <property type="entry name" value="PGBD"/>
</dbReference>
<evidence type="ECO:0000313" key="4">
    <source>
        <dbReference type="EMBL" id="KAK3733831.1"/>
    </source>
</evidence>
<feature type="domain" description="PiggyBac transposable element-derived protein 4 C-terminal zinc-finger" evidence="2">
    <location>
        <begin position="752"/>
        <end position="793"/>
    </location>
</feature>
<dbReference type="Proteomes" id="UP001283361">
    <property type="component" value="Unassembled WGS sequence"/>
</dbReference>
<feature type="compositionally biased region" description="Low complexity" evidence="1">
    <location>
        <begin position="222"/>
        <end position="235"/>
    </location>
</feature>
<protein>
    <recommendedName>
        <fullName evidence="6">PiggyBac transposable element-derived protein domain-containing protein</fullName>
    </recommendedName>
</protein>
<feature type="domain" description="PiggyBac transposable element-derived protein" evidence="3">
    <location>
        <begin position="311"/>
        <end position="681"/>
    </location>
</feature>
<sequence>MDPKALIDDEVYKGLKNTFLKVLVQLYYLREDGSKPWSEVEDWMLKMFPGSNLQRGRVRYLIESAHAQFLKAEDKISFLAMGVDFDFLSESLSRYGITRSTVSMPPNTVLDYVVPNKMVIDLENTRKELKLPKRITLDWVKHLTGINVTGAMMDKLLKDYYSCDTDLVSKALLSMSQECATVTLRQLNDFITGSDASWESFGQGADSDNSWRSRSNSRSRSRSGSTSGSRRSNLSSEEEEVHVDAGGDRPRRRRGRGLGRDQNPVQGPNLFEWEVYDEFSPDPDQDWLPTGLFSDIDRPRRGVLVDTHDFTPIDYFFLFFPPACFEHIVQETNRYAYQDLFDKADDSYAKRLWRETDRDEIMAFIGLRIAMGLCSQPSQRENWSTWWLTESNFTKVMSRDRSTLVGRYFHFSNNEHRIERGQPNYNPLQKIQPIIDLTQNTYADCYKPSRHLSIDEAVIPFKGRTYVKQYLRDKPHKWGIKVFVLADSSCNFLLKYRIYTGKADFVVDRGRSFGEQIVEQLMTNYLNKGHILYLDNFYTAPKLAYSMMVSQTGVIGTVKENRKDFPVNLKKSKKRMKKQDPPAFMSSGNMVCVTWHDSKRVSLISTVDTNNTCDKRVRAKGEPTGYRLVEKPVIAERYNNYMGGVDHFNQLSMSYRYPYRNYKWYMAVFNFIVETALVNGYTLYTLYSKSSDPPAKVEGAVSFRRKIVDALVRANTQRRQNRHDRPAPNLPVGNRLSSAAANHFPDKFADPKHKPRCHVCSQTFNKRKQTTFFCPGCTNQPPLCVYPCFRLYHTQELYGAARRQYPQ</sequence>
<evidence type="ECO:0000259" key="2">
    <source>
        <dbReference type="Pfam" id="PF13842"/>
    </source>
</evidence>
<organism evidence="4 5">
    <name type="scientific">Elysia crispata</name>
    <name type="common">lettuce slug</name>
    <dbReference type="NCBI Taxonomy" id="231223"/>
    <lineage>
        <taxon>Eukaryota</taxon>
        <taxon>Metazoa</taxon>
        <taxon>Spiralia</taxon>
        <taxon>Lophotrochozoa</taxon>
        <taxon>Mollusca</taxon>
        <taxon>Gastropoda</taxon>
        <taxon>Heterobranchia</taxon>
        <taxon>Euthyneura</taxon>
        <taxon>Panpulmonata</taxon>
        <taxon>Sacoglossa</taxon>
        <taxon>Placobranchoidea</taxon>
        <taxon>Plakobranchidae</taxon>
        <taxon>Elysia</taxon>
    </lineage>
</organism>
<dbReference type="PANTHER" id="PTHR46599">
    <property type="entry name" value="PIGGYBAC TRANSPOSABLE ELEMENT-DERIVED PROTEIN 4"/>
    <property type="match status" value="1"/>
</dbReference>
<gene>
    <name evidence="4" type="ORF">RRG08_041195</name>
</gene>
<feature type="region of interest" description="Disordered" evidence="1">
    <location>
        <begin position="201"/>
        <end position="266"/>
    </location>
</feature>
<dbReference type="Pfam" id="PF13843">
    <property type="entry name" value="DDE_Tnp_1_7"/>
    <property type="match status" value="1"/>
</dbReference>
<dbReference type="PANTHER" id="PTHR46599:SF3">
    <property type="entry name" value="PIGGYBAC TRANSPOSABLE ELEMENT-DERIVED PROTEIN 4"/>
    <property type="match status" value="1"/>
</dbReference>